<proteinExistence type="predicted"/>
<evidence type="ECO:0000313" key="2">
    <source>
        <dbReference type="Proteomes" id="UP000201625"/>
    </source>
</evidence>
<name>A0A140G726_9CAUD</name>
<dbReference type="EMBL" id="KU647628">
    <property type="protein sequence ID" value="AMM44461.1"/>
    <property type="molecule type" value="Genomic_DNA"/>
</dbReference>
<protein>
    <submittedName>
        <fullName evidence="1">Uncharacterized protein</fullName>
    </submittedName>
</protein>
<dbReference type="OrthoDB" id="20345at10239"/>
<keyword evidence="2" id="KW-1185">Reference proteome</keyword>
<evidence type="ECO:0000313" key="1">
    <source>
        <dbReference type="EMBL" id="AMM44461.1"/>
    </source>
</evidence>
<sequence length="85" mass="9649">MANSMLTTTDNPFDPFTDFRSWYDWDVQAGYNSCALLARISRSSDELSDADIELANEYAIDEIVKENVSGRHRKITKESKVLEGV</sequence>
<dbReference type="Proteomes" id="UP000201625">
    <property type="component" value="Segment"/>
</dbReference>
<organism evidence="1 2">
    <name type="scientific">Arthrobacter phage Mudcat</name>
    <dbReference type="NCBI Taxonomy" id="1796997"/>
    <lineage>
        <taxon>Viruses</taxon>
        <taxon>Duplodnaviria</taxon>
        <taxon>Heunggongvirae</taxon>
        <taxon>Uroviricota</taxon>
        <taxon>Caudoviricetes</taxon>
        <taxon>Mudcatvirus</taxon>
        <taxon>Mudcatvirus mudcat</taxon>
    </lineage>
</organism>
<accession>A0A140G726</accession>
<dbReference type="RefSeq" id="YP_009300784.1">
    <property type="nucleotide sequence ID" value="NC_031224.2"/>
</dbReference>
<gene>
    <name evidence="1" type="primary">95</name>
    <name evidence="1" type="ORF">MUDCAT_95</name>
</gene>
<reference evidence="1" key="1">
    <citation type="submission" date="2018-02" db="EMBL/GenBank/DDBJ databases">
        <authorList>
            <person name="Staples A.K."/>
            <person name="Oates E.A."/>
            <person name="Brown C.B."/>
            <person name="McDaniel C.M."/>
            <person name="Wathen K.E."/>
            <person name="Thompson A.R."/>
            <person name="Goedde M.A."/>
            <person name="Gaffney B."/>
            <person name="Rinehart C.A."/>
            <person name="King R.A."/>
            <person name="Bowman C.A."/>
            <person name="Russell D.A."/>
            <person name="Pope W.H."/>
            <person name="Jacobs-Sera D."/>
            <person name="Hendrix R.W."/>
            <person name="Hatfull G.F."/>
        </authorList>
    </citation>
    <scope>NUCLEOTIDE SEQUENCE</scope>
</reference>
<dbReference type="GeneID" id="29127050"/>
<dbReference type="KEGG" id="vg:29127050"/>